<dbReference type="InterPro" id="IPR032675">
    <property type="entry name" value="LRR_dom_sf"/>
</dbReference>
<evidence type="ECO:0000259" key="12">
    <source>
        <dbReference type="PROSITE" id="PS50011"/>
    </source>
</evidence>
<evidence type="ECO:0000256" key="3">
    <source>
        <dbReference type="ARBA" id="ARBA00022692"/>
    </source>
</evidence>
<evidence type="ECO:0000256" key="8">
    <source>
        <dbReference type="ARBA" id="ARBA00023170"/>
    </source>
</evidence>
<dbReference type="Pfam" id="PF13855">
    <property type="entry name" value="LRR_8"/>
    <property type="match status" value="1"/>
</dbReference>
<dbReference type="InterPro" id="IPR046959">
    <property type="entry name" value="PRK1-6/SRF4-like"/>
</dbReference>
<keyword evidence="2" id="KW-0433">Leucine-rich repeat</keyword>
<dbReference type="Pfam" id="PF00560">
    <property type="entry name" value="LRR_1"/>
    <property type="match status" value="2"/>
</dbReference>
<reference evidence="13" key="1">
    <citation type="submission" date="2022-08" db="EMBL/GenBank/DDBJ databases">
        <authorList>
            <person name="Marques A."/>
        </authorList>
    </citation>
    <scope>NUCLEOTIDE SEQUENCE</scope>
    <source>
        <strain evidence="13">RhyPub2mFocal</strain>
        <tissue evidence="13">Leaves</tissue>
    </source>
</reference>
<keyword evidence="4 11" id="KW-0732">Signal</keyword>
<keyword evidence="7 10" id="KW-0472">Membrane</keyword>
<dbReference type="InterPro" id="IPR001245">
    <property type="entry name" value="Ser-Thr/Tyr_kinase_cat_dom"/>
</dbReference>
<feature type="compositionally biased region" description="Polar residues" evidence="9">
    <location>
        <begin position="254"/>
        <end position="273"/>
    </location>
</feature>
<dbReference type="PANTHER" id="PTHR48007">
    <property type="entry name" value="LEUCINE-RICH REPEAT RECEPTOR-LIKE PROTEIN KINASE PXC1"/>
    <property type="match status" value="1"/>
</dbReference>
<dbReference type="GO" id="GO:0005524">
    <property type="term" value="F:ATP binding"/>
    <property type="evidence" value="ECO:0007669"/>
    <property type="project" value="InterPro"/>
</dbReference>
<dbReference type="SUPFAM" id="SSF52058">
    <property type="entry name" value="L domain-like"/>
    <property type="match status" value="1"/>
</dbReference>
<accession>A0AAV8D6P3</accession>
<dbReference type="SUPFAM" id="SSF56112">
    <property type="entry name" value="Protein kinase-like (PK-like)"/>
    <property type="match status" value="1"/>
</dbReference>
<sequence>MNHKRMAEAKITVNLRLVLLLMFCTELHAAFPFFPTFTNSEDVYAINKLYSALGSPSLSGWTALGGDPCYELWQGIQCTNNRITAIVLSGANLEGKLQDDSLANFTSLLTLDLSNNNIGGSIPDKLPSTLQIFSLAGNQFAGTIPSSISYLTSISDLSLSGNLLTGVLPDAFQSLAQLVSLKLSANKLSGHLPPSMRYLTSLTTMHVQNNELSGTLEVLQTLPLKDLNIANNQFSGFIPENLLKIPNLQADGNQLNVTISPSPEQPPATSSPSPEQPPAVDGPVQQNAPPSPVYKPPVYHKRKTMDVKAIAYAVAIGSSIIIAIAILLVTICIPTWKVKRNASLVKVESTMLESTKEHYSANNTTQSTQNNQEAGKEVEEHKVNMKDLQSISADRKPANSDKTQTSQKRLNYTSSVKSFSVAILQQYTNSFSEENLIRECRFGKFYLGKDEDRKLYTVLKIEERKSKIPLNSFLRIAEDVSRIQHCNIAELVGYCAEYGQRLLVYKYYSQTTLNDIIHSHDHSKRTLLFSWISRIRVALEAAKALEYLHGGGKYPIVHQQFEPCNILIDDELRVCVSGCGLASFLPFISELQQSHCPRALSYNAPEVNESGNWSVKSDVYSFGVVLLELLTGREPYDSSRPRAERHLASWASCQLHDIDALVKMVDPALGGRFPIRSLSRVADIVSRCIQEEPEFRPSMSEVVQDLIRALDADDTSNTKSQRIIWEFTMTCEKKVLKLTTYHDKISNKTSNRHFDALKQTTATVVPDIFSKIKGANCT</sequence>
<keyword evidence="8" id="KW-0675">Receptor</keyword>
<dbReference type="Gene3D" id="3.30.200.20">
    <property type="entry name" value="Phosphorylase Kinase, domain 1"/>
    <property type="match status" value="1"/>
</dbReference>
<dbReference type="InterPro" id="IPR013210">
    <property type="entry name" value="LRR_N_plant-typ"/>
</dbReference>
<dbReference type="InterPro" id="IPR000719">
    <property type="entry name" value="Prot_kinase_dom"/>
</dbReference>
<dbReference type="InterPro" id="IPR003591">
    <property type="entry name" value="Leu-rich_rpt_typical-subtyp"/>
</dbReference>
<feature type="region of interest" description="Disordered" evidence="9">
    <location>
        <begin position="354"/>
        <end position="381"/>
    </location>
</feature>
<keyword evidence="6 10" id="KW-1133">Transmembrane helix</keyword>
<dbReference type="PANTHER" id="PTHR48007:SF22">
    <property type="entry name" value="PROTEIN STRUBBELIG-RECEPTOR FAMILY 3-LIKE ISOFORM X1"/>
    <property type="match status" value="1"/>
</dbReference>
<evidence type="ECO:0000256" key="7">
    <source>
        <dbReference type="ARBA" id="ARBA00023136"/>
    </source>
</evidence>
<comment type="caution">
    <text evidence="13">The sequence shown here is derived from an EMBL/GenBank/DDBJ whole genome shotgun (WGS) entry which is preliminary data.</text>
</comment>
<organism evidence="13 14">
    <name type="scientific">Rhynchospora pubera</name>
    <dbReference type="NCBI Taxonomy" id="906938"/>
    <lineage>
        <taxon>Eukaryota</taxon>
        <taxon>Viridiplantae</taxon>
        <taxon>Streptophyta</taxon>
        <taxon>Embryophyta</taxon>
        <taxon>Tracheophyta</taxon>
        <taxon>Spermatophyta</taxon>
        <taxon>Magnoliopsida</taxon>
        <taxon>Liliopsida</taxon>
        <taxon>Poales</taxon>
        <taxon>Cyperaceae</taxon>
        <taxon>Cyperoideae</taxon>
        <taxon>Rhynchosporeae</taxon>
        <taxon>Rhynchospora</taxon>
    </lineage>
</organism>
<gene>
    <name evidence="13" type="ORF">LUZ62_073969</name>
</gene>
<name>A0AAV8D6P3_9POAL</name>
<dbReference type="EMBL" id="JAMFTS010000004">
    <property type="protein sequence ID" value="KAJ4763594.1"/>
    <property type="molecule type" value="Genomic_DNA"/>
</dbReference>
<dbReference type="GO" id="GO:0016020">
    <property type="term" value="C:membrane"/>
    <property type="evidence" value="ECO:0007669"/>
    <property type="project" value="UniProtKB-SubCell"/>
</dbReference>
<evidence type="ECO:0000256" key="10">
    <source>
        <dbReference type="SAM" id="Phobius"/>
    </source>
</evidence>
<evidence type="ECO:0000256" key="1">
    <source>
        <dbReference type="ARBA" id="ARBA00004370"/>
    </source>
</evidence>
<dbReference type="FunFam" id="1.10.510.10:FF:000095">
    <property type="entry name" value="protein STRUBBELIG-RECEPTOR FAMILY 8"/>
    <property type="match status" value="1"/>
</dbReference>
<evidence type="ECO:0000256" key="11">
    <source>
        <dbReference type="SAM" id="SignalP"/>
    </source>
</evidence>
<dbReference type="AlphaFoldDB" id="A0AAV8D6P3"/>
<dbReference type="PROSITE" id="PS50011">
    <property type="entry name" value="PROTEIN_KINASE_DOM"/>
    <property type="match status" value="1"/>
</dbReference>
<comment type="subcellular location">
    <subcellularLocation>
        <location evidence="1">Membrane</location>
    </subcellularLocation>
</comment>
<evidence type="ECO:0000256" key="4">
    <source>
        <dbReference type="ARBA" id="ARBA00022729"/>
    </source>
</evidence>
<keyword evidence="3 10" id="KW-0812">Transmembrane</keyword>
<dbReference type="InterPro" id="IPR001611">
    <property type="entry name" value="Leu-rich_rpt"/>
</dbReference>
<dbReference type="Pfam" id="PF08263">
    <property type="entry name" value="LRRNT_2"/>
    <property type="match status" value="1"/>
</dbReference>
<protein>
    <submittedName>
        <fullName evidence="13">Protein STRUBBELIG-RECEPTOR FAMILY 3</fullName>
    </submittedName>
</protein>
<evidence type="ECO:0000256" key="6">
    <source>
        <dbReference type="ARBA" id="ARBA00022989"/>
    </source>
</evidence>
<dbReference type="FunFam" id="3.30.200.20:FF:000125">
    <property type="entry name" value="Protein STRUBBELIG-RECEPTOR FAMILY 8"/>
    <property type="match status" value="1"/>
</dbReference>
<dbReference type="Gene3D" id="3.80.10.10">
    <property type="entry name" value="Ribonuclease Inhibitor"/>
    <property type="match status" value="1"/>
</dbReference>
<dbReference type="PROSITE" id="PS51450">
    <property type="entry name" value="LRR"/>
    <property type="match status" value="1"/>
</dbReference>
<dbReference type="FunFam" id="3.80.10.10:FF:000062">
    <property type="entry name" value="protein STRUBBELIG-RECEPTOR FAMILY 3"/>
    <property type="match status" value="1"/>
</dbReference>
<keyword evidence="14" id="KW-1185">Reference proteome</keyword>
<feature type="domain" description="Protein kinase" evidence="12">
    <location>
        <begin position="431"/>
        <end position="710"/>
    </location>
</feature>
<evidence type="ECO:0000313" key="13">
    <source>
        <dbReference type="EMBL" id="KAJ4763594.1"/>
    </source>
</evidence>
<dbReference type="InterPro" id="IPR011009">
    <property type="entry name" value="Kinase-like_dom_sf"/>
</dbReference>
<dbReference type="GO" id="GO:0004672">
    <property type="term" value="F:protein kinase activity"/>
    <property type="evidence" value="ECO:0007669"/>
    <property type="project" value="InterPro"/>
</dbReference>
<evidence type="ECO:0000313" key="14">
    <source>
        <dbReference type="Proteomes" id="UP001140206"/>
    </source>
</evidence>
<evidence type="ECO:0000256" key="5">
    <source>
        <dbReference type="ARBA" id="ARBA00022737"/>
    </source>
</evidence>
<feature type="region of interest" description="Disordered" evidence="9">
    <location>
        <begin position="254"/>
        <end position="297"/>
    </location>
</feature>
<dbReference type="SMART" id="SM00369">
    <property type="entry name" value="LRR_TYP"/>
    <property type="match status" value="3"/>
</dbReference>
<evidence type="ECO:0000256" key="2">
    <source>
        <dbReference type="ARBA" id="ARBA00022614"/>
    </source>
</evidence>
<feature type="chain" id="PRO_5043720386" evidence="11">
    <location>
        <begin position="30"/>
        <end position="778"/>
    </location>
</feature>
<proteinExistence type="predicted"/>
<feature type="transmembrane region" description="Helical" evidence="10">
    <location>
        <begin position="309"/>
        <end position="333"/>
    </location>
</feature>
<dbReference type="Proteomes" id="UP001140206">
    <property type="component" value="Chromosome 4"/>
</dbReference>
<keyword evidence="5" id="KW-0677">Repeat</keyword>
<feature type="region of interest" description="Disordered" evidence="9">
    <location>
        <begin position="389"/>
        <end position="408"/>
    </location>
</feature>
<dbReference type="Pfam" id="PF07714">
    <property type="entry name" value="PK_Tyr_Ser-Thr"/>
    <property type="match status" value="1"/>
</dbReference>
<feature type="compositionally biased region" description="Low complexity" evidence="9">
    <location>
        <begin position="362"/>
        <end position="372"/>
    </location>
</feature>
<evidence type="ECO:0000256" key="9">
    <source>
        <dbReference type="SAM" id="MobiDB-lite"/>
    </source>
</evidence>
<feature type="signal peptide" evidence="11">
    <location>
        <begin position="1"/>
        <end position="29"/>
    </location>
</feature>
<dbReference type="Gene3D" id="1.10.510.10">
    <property type="entry name" value="Transferase(Phosphotransferase) domain 1"/>
    <property type="match status" value="1"/>
</dbReference>